<dbReference type="Proteomes" id="UP000003586">
    <property type="component" value="Chromosome"/>
</dbReference>
<evidence type="ECO:0000256" key="3">
    <source>
        <dbReference type="ARBA" id="ARBA00022598"/>
    </source>
</evidence>
<dbReference type="InterPro" id="IPR029062">
    <property type="entry name" value="Class_I_gatase-like"/>
</dbReference>
<evidence type="ECO:0000256" key="7">
    <source>
        <dbReference type="ARBA" id="ARBA00022840"/>
    </source>
</evidence>
<protein>
    <recommendedName>
        <fullName evidence="9">GMP synthase [glutamine-hydrolyzing]</fullName>
        <ecNumber evidence="9">6.3.5.2</ecNumber>
    </recommendedName>
    <alternativeName>
        <fullName evidence="9">GMP synthetase</fullName>
    </alternativeName>
    <alternativeName>
        <fullName evidence="9">Glutamine amidotransferase</fullName>
    </alternativeName>
</protein>
<feature type="active site" description="Nucleophile" evidence="9">
    <location>
        <position position="79"/>
    </location>
</feature>
<dbReference type="GO" id="GO:0005524">
    <property type="term" value="F:ATP binding"/>
    <property type="evidence" value="ECO:0007669"/>
    <property type="project" value="UniProtKB-UniRule"/>
</dbReference>
<dbReference type="EC" id="6.3.5.2" evidence="9"/>
<dbReference type="UniPathway" id="UPA00189">
    <property type="reaction ID" value="UER00296"/>
</dbReference>
<feature type="active site" evidence="9">
    <location>
        <position position="169"/>
    </location>
</feature>
<keyword evidence="3 9" id="KW-0436">Ligase</keyword>
<name>W0EY49_9BACT</name>
<dbReference type="NCBIfam" id="TIGR00884">
    <property type="entry name" value="guaA_Cterm"/>
    <property type="match status" value="1"/>
</dbReference>
<dbReference type="NCBIfam" id="TIGR00888">
    <property type="entry name" value="guaA_Nterm"/>
    <property type="match status" value="1"/>
</dbReference>
<keyword evidence="7 9" id="KW-0067">ATP-binding</keyword>
<dbReference type="SUPFAM" id="SSF54810">
    <property type="entry name" value="GMP synthetase C-terminal dimerisation domain"/>
    <property type="match status" value="1"/>
</dbReference>
<dbReference type="InterPro" id="IPR017926">
    <property type="entry name" value="GATASE"/>
</dbReference>
<evidence type="ECO:0000313" key="12">
    <source>
        <dbReference type="EMBL" id="AHF15657.1"/>
    </source>
</evidence>
<dbReference type="PRINTS" id="PR00096">
    <property type="entry name" value="GATASE"/>
</dbReference>
<keyword evidence="5 9" id="KW-0332">GMP biosynthesis</keyword>
<dbReference type="HOGENOM" id="CLU_014340_0_5_10"/>
<comment type="pathway">
    <text evidence="2 9">Purine metabolism; GMP biosynthesis; GMP from XMP (L-Gln route): step 1/1.</text>
</comment>
<evidence type="ECO:0000256" key="10">
    <source>
        <dbReference type="PROSITE-ProRule" id="PRU00886"/>
    </source>
</evidence>
<dbReference type="InterPro" id="IPR014729">
    <property type="entry name" value="Rossmann-like_a/b/a_fold"/>
</dbReference>
<dbReference type="FunFam" id="3.40.50.620:FF:000001">
    <property type="entry name" value="GMP synthase [glutamine-hydrolyzing]"/>
    <property type="match status" value="1"/>
</dbReference>
<dbReference type="InterPro" id="IPR004739">
    <property type="entry name" value="GMP_synth_GATase"/>
</dbReference>
<feature type="active site" evidence="9">
    <location>
        <position position="171"/>
    </location>
</feature>
<feature type="domain" description="GMPS ATP-PPase" evidence="11">
    <location>
        <begin position="196"/>
        <end position="386"/>
    </location>
</feature>
<dbReference type="InterPro" id="IPR001674">
    <property type="entry name" value="GMP_synth_C"/>
</dbReference>
<accession>W0EY49</accession>
<keyword evidence="4 9" id="KW-0547">Nucleotide-binding</keyword>
<dbReference type="EMBL" id="CP007035">
    <property type="protein sequence ID" value="AHF15657.1"/>
    <property type="molecule type" value="Genomic_DNA"/>
</dbReference>
<dbReference type="HAMAP" id="MF_00344">
    <property type="entry name" value="GMP_synthase"/>
    <property type="match status" value="1"/>
</dbReference>
<evidence type="ECO:0000256" key="9">
    <source>
        <dbReference type="HAMAP-Rule" id="MF_00344"/>
    </source>
</evidence>
<dbReference type="PANTHER" id="PTHR11922">
    <property type="entry name" value="GMP SYNTHASE-RELATED"/>
    <property type="match status" value="1"/>
</dbReference>
<dbReference type="GO" id="GO:0003921">
    <property type="term" value="F:GMP synthase activity"/>
    <property type="evidence" value="ECO:0007669"/>
    <property type="project" value="InterPro"/>
</dbReference>
<proteinExistence type="inferred from homology"/>
<evidence type="ECO:0000256" key="5">
    <source>
        <dbReference type="ARBA" id="ARBA00022749"/>
    </source>
</evidence>
<evidence type="ECO:0000256" key="4">
    <source>
        <dbReference type="ARBA" id="ARBA00022741"/>
    </source>
</evidence>
<dbReference type="InterPro" id="IPR025777">
    <property type="entry name" value="GMPS_ATP_PPase_dom"/>
</dbReference>
<keyword evidence="6 9" id="KW-0658">Purine biosynthesis</keyword>
<dbReference type="RefSeq" id="WP_008585780.1">
    <property type="nucleotide sequence ID" value="NZ_CP007035.1"/>
</dbReference>
<dbReference type="Gene3D" id="3.30.300.10">
    <property type="match status" value="1"/>
</dbReference>
<dbReference type="PROSITE" id="PS51553">
    <property type="entry name" value="GMPS_ATP_PPASE"/>
    <property type="match status" value="1"/>
</dbReference>
<dbReference type="NCBIfam" id="NF000848">
    <property type="entry name" value="PRK00074.1"/>
    <property type="match status" value="1"/>
</dbReference>
<evidence type="ECO:0000259" key="11">
    <source>
        <dbReference type="PROSITE" id="PS51553"/>
    </source>
</evidence>
<dbReference type="InterPro" id="IPR022955">
    <property type="entry name" value="GMP_synthase"/>
</dbReference>
<reference evidence="12 13" key="1">
    <citation type="submission" date="2013-12" db="EMBL/GenBank/DDBJ databases">
        <authorList>
            <consortium name="DOE Joint Genome Institute"/>
            <person name="Eisen J."/>
            <person name="Huntemann M."/>
            <person name="Han J."/>
            <person name="Chen A."/>
            <person name="Kyrpides N."/>
            <person name="Mavromatis K."/>
            <person name="Markowitz V."/>
            <person name="Palaniappan K."/>
            <person name="Ivanova N."/>
            <person name="Schaumberg A."/>
            <person name="Pati A."/>
            <person name="Liolios K."/>
            <person name="Nordberg H.P."/>
            <person name="Cantor M.N."/>
            <person name="Hua S.X."/>
            <person name="Woyke T."/>
        </authorList>
    </citation>
    <scope>NUCLEOTIDE SEQUENCE [LARGE SCALE GENOMIC DNA]</scope>
    <source>
        <strain evidence="13">DSM 19437</strain>
    </source>
</reference>
<organism evidence="12 13">
    <name type="scientific">Niabella soli DSM 19437</name>
    <dbReference type="NCBI Taxonomy" id="929713"/>
    <lineage>
        <taxon>Bacteria</taxon>
        <taxon>Pseudomonadati</taxon>
        <taxon>Bacteroidota</taxon>
        <taxon>Chitinophagia</taxon>
        <taxon>Chitinophagales</taxon>
        <taxon>Chitinophagaceae</taxon>
        <taxon>Niabella</taxon>
    </lineage>
</organism>
<dbReference type="OrthoDB" id="9802219at2"/>
<dbReference type="Pfam" id="PF02540">
    <property type="entry name" value="NAD_synthase"/>
    <property type="match status" value="1"/>
</dbReference>
<evidence type="ECO:0000256" key="1">
    <source>
        <dbReference type="ARBA" id="ARBA00002332"/>
    </source>
</evidence>
<dbReference type="PROSITE" id="PS51273">
    <property type="entry name" value="GATASE_TYPE_1"/>
    <property type="match status" value="1"/>
</dbReference>
<comment type="catalytic activity">
    <reaction evidence="9">
        <text>XMP + L-glutamine + ATP + H2O = GMP + L-glutamate + AMP + diphosphate + 2 H(+)</text>
        <dbReference type="Rhea" id="RHEA:11680"/>
        <dbReference type="ChEBI" id="CHEBI:15377"/>
        <dbReference type="ChEBI" id="CHEBI:15378"/>
        <dbReference type="ChEBI" id="CHEBI:29985"/>
        <dbReference type="ChEBI" id="CHEBI:30616"/>
        <dbReference type="ChEBI" id="CHEBI:33019"/>
        <dbReference type="ChEBI" id="CHEBI:57464"/>
        <dbReference type="ChEBI" id="CHEBI:58115"/>
        <dbReference type="ChEBI" id="CHEBI:58359"/>
        <dbReference type="ChEBI" id="CHEBI:456215"/>
        <dbReference type="EC" id="6.3.5.2"/>
    </reaction>
</comment>
<evidence type="ECO:0000256" key="6">
    <source>
        <dbReference type="ARBA" id="ARBA00022755"/>
    </source>
</evidence>
<feature type="binding site" evidence="10">
    <location>
        <begin position="223"/>
        <end position="229"/>
    </location>
    <ligand>
        <name>ATP</name>
        <dbReference type="ChEBI" id="CHEBI:30616"/>
    </ligand>
</feature>
<dbReference type="FunFam" id="3.30.300.10:FF:000002">
    <property type="entry name" value="GMP synthase [glutamine-hydrolyzing]"/>
    <property type="match status" value="1"/>
</dbReference>
<evidence type="ECO:0000256" key="2">
    <source>
        <dbReference type="ARBA" id="ARBA00005153"/>
    </source>
</evidence>
<gene>
    <name evidence="9" type="primary">guaA</name>
    <name evidence="12" type="ORF">NIASO_11860</name>
</gene>
<dbReference type="InterPro" id="IPR022310">
    <property type="entry name" value="NAD/GMP_synthase"/>
</dbReference>
<keyword evidence="13" id="KW-1185">Reference proteome</keyword>
<dbReference type="CDD" id="cd01742">
    <property type="entry name" value="GATase1_GMP_Synthase"/>
    <property type="match status" value="1"/>
</dbReference>
<dbReference type="Pfam" id="PF00117">
    <property type="entry name" value="GATase"/>
    <property type="match status" value="1"/>
</dbReference>
<evidence type="ECO:0000256" key="8">
    <source>
        <dbReference type="ARBA" id="ARBA00022962"/>
    </source>
</evidence>
<keyword evidence="8 9" id="KW-0315">Glutamine amidotransferase</keyword>
<sequence length="511" mass="56799">MTEKILILDFGSQYTQLIARSVREANVYCEIIPYSKSFEFEGNLKGIILSGSPFSVNDPNAPVINLKGMLEKVPVLGICYGAQLSTKIYGGRVEKSSKREYGRAQMEAKRSNDALLKGVSEKSQVWMSHGDSILELPAAFEVLATTESIPVAAFKYIKAPHPLYGLQFHPEVHHSTEGKNIIHNFLVTICNCSQDWTPAHFITDTVAQLKAQIGDRKVIMALSGGVDSTVAATLIHKAIGDRLYGIFVDNGVLRKGEFEQVLETYKLLGLNIKGIDAKALFYKELKDNPDPETKRKIIGRLFIEVFQEEAHKLTDIKFLGQGTIYPDVIESVSVHGPSATIKSHHNVGGLPEKMHMELVEPLRFLFKDEVRKVGRELGIPANLIDRHPFPGPGLAIRILGEVTEEKVALLQEADDIYIKALREHDLYATVWQAGTILLPVKSVGVMGDERTYEYTVALRAVTSVDGMTADWAHLPYEFLATVSNEICNNVRGINRVVYDISSKPPATIEWE</sequence>
<comment type="function">
    <text evidence="1 9">Catalyzes the synthesis of GMP from XMP.</text>
</comment>
<dbReference type="KEGG" id="nso:NIASO_11860"/>
<dbReference type="STRING" id="929713.NIASO_11860"/>
<dbReference type="AlphaFoldDB" id="W0EY49"/>
<dbReference type="PANTHER" id="PTHR11922:SF2">
    <property type="entry name" value="GMP SYNTHASE [GLUTAMINE-HYDROLYZING]"/>
    <property type="match status" value="1"/>
</dbReference>
<dbReference type="SUPFAM" id="SSF52317">
    <property type="entry name" value="Class I glutamine amidotransferase-like"/>
    <property type="match status" value="1"/>
</dbReference>
<dbReference type="SUPFAM" id="SSF52402">
    <property type="entry name" value="Adenine nucleotide alpha hydrolases-like"/>
    <property type="match status" value="1"/>
</dbReference>
<dbReference type="Pfam" id="PF00958">
    <property type="entry name" value="GMP_synt_C"/>
    <property type="match status" value="1"/>
</dbReference>
<dbReference type="eggNOG" id="COG0519">
    <property type="taxonomic scope" value="Bacteria"/>
</dbReference>
<evidence type="ECO:0000313" key="13">
    <source>
        <dbReference type="Proteomes" id="UP000003586"/>
    </source>
</evidence>
<dbReference type="Gene3D" id="3.40.50.620">
    <property type="entry name" value="HUPs"/>
    <property type="match status" value="1"/>
</dbReference>
<dbReference type="GO" id="GO:0005829">
    <property type="term" value="C:cytosol"/>
    <property type="evidence" value="ECO:0007669"/>
    <property type="project" value="TreeGrafter"/>
</dbReference>
<dbReference type="Gene3D" id="3.40.50.880">
    <property type="match status" value="1"/>
</dbReference>
<dbReference type="FunFam" id="3.40.50.880:FF:000001">
    <property type="entry name" value="GMP synthase [glutamine-hydrolyzing]"/>
    <property type="match status" value="1"/>
</dbReference>
<comment type="subunit">
    <text evidence="9">Homodimer.</text>
</comment>
<dbReference type="CDD" id="cd01997">
    <property type="entry name" value="GMP_synthase_C"/>
    <property type="match status" value="1"/>
</dbReference>